<dbReference type="PANTHER" id="PTHR43124">
    <property type="entry name" value="PURINE EFFLUX PUMP PBUE"/>
    <property type="match status" value="1"/>
</dbReference>
<feature type="transmembrane region" description="Helical" evidence="6">
    <location>
        <begin position="83"/>
        <end position="103"/>
    </location>
</feature>
<feature type="transmembrane region" description="Helical" evidence="6">
    <location>
        <begin position="243"/>
        <end position="267"/>
    </location>
</feature>
<organism evidence="8 9">
    <name type="scientific">Psychrosphaera aquimarina</name>
    <dbReference type="NCBI Taxonomy" id="2044854"/>
    <lineage>
        <taxon>Bacteria</taxon>
        <taxon>Pseudomonadati</taxon>
        <taxon>Pseudomonadota</taxon>
        <taxon>Gammaproteobacteria</taxon>
        <taxon>Alteromonadales</taxon>
        <taxon>Pseudoalteromonadaceae</taxon>
        <taxon>Psychrosphaera</taxon>
    </lineage>
</organism>
<gene>
    <name evidence="8" type="ORF">RT723_09575</name>
</gene>
<keyword evidence="4 6" id="KW-1133">Transmembrane helix</keyword>
<evidence type="ECO:0000256" key="4">
    <source>
        <dbReference type="ARBA" id="ARBA00022989"/>
    </source>
</evidence>
<dbReference type="Proteomes" id="UP001257914">
    <property type="component" value="Unassembled WGS sequence"/>
</dbReference>
<keyword evidence="9" id="KW-1185">Reference proteome</keyword>
<proteinExistence type="predicted"/>
<feature type="transmembrane region" description="Helical" evidence="6">
    <location>
        <begin position="109"/>
        <end position="130"/>
    </location>
</feature>
<dbReference type="InterPro" id="IPR050189">
    <property type="entry name" value="MFS_Efflux_Transporters"/>
</dbReference>
<dbReference type="InterPro" id="IPR011701">
    <property type="entry name" value="MFS"/>
</dbReference>
<name>A0ABU3R0Q1_9GAMM</name>
<dbReference type="PROSITE" id="PS50850">
    <property type="entry name" value="MFS"/>
    <property type="match status" value="1"/>
</dbReference>
<feature type="transmembrane region" description="Helical" evidence="6">
    <location>
        <begin position="274"/>
        <end position="293"/>
    </location>
</feature>
<dbReference type="PANTHER" id="PTHR43124:SF10">
    <property type="entry name" value="PURINE EFFLUX PUMP PBUE"/>
    <property type="match status" value="1"/>
</dbReference>
<evidence type="ECO:0000313" key="8">
    <source>
        <dbReference type="EMBL" id="MDU0113239.1"/>
    </source>
</evidence>
<feature type="transmembrane region" description="Helical" evidence="6">
    <location>
        <begin position="299"/>
        <end position="321"/>
    </location>
</feature>
<dbReference type="InterPro" id="IPR036259">
    <property type="entry name" value="MFS_trans_sf"/>
</dbReference>
<dbReference type="Pfam" id="PF07690">
    <property type="entry name" value="MFS_1"/>
    <property type="match status" value="1"/>
</dbReference>
<feature type="transmembrane region" description="Helical" evidence="6">
    <location>
        <begin position="364"/>
        <end position="380"/>
    </location>
</feature>
<evidence type="ECO:0000256" key="2">
    <source>
        <dbReference type="ARBA" id="ARBA00022475"/>
    </source>
</evidence>
<sequence>MQKILTNFTNYSMLKVFETLGLLLVAMMGAAVTTLMPLMVGAYSDSGHFTTQQVGWLTSADVAGILIASATAFLWGRRVNWRVVTSLGLLIFIACNIASTHITDFSHLMMIRFVAGVACGASYAISLAAFGDFKKPDQAFGAVVTTQVVFGTIGFWILPNLISVDGLDSIFEFFNLFLIPALILILITCPKNSKTSTVGAFQIDGNLKAAVYVFLGVVAYYFAQGTVWAYLERIGVDAQLTNTQIGLILGLGFAISAIGSIISGMYVDRYGRNSGLYLTALIQIPCLAVLYFMTPETAFWIYAVSTIVYQIMWSFVVPIMMALFSDIDSAGKLIVLCVSAFKVGLVIGPPVAALTINYFPVREVLWLGAISIIVSILLTVRSSNILKSTTDHV</sequence>
<accession>A0ABU3R0Q1</accession>
<keyword evidence="5 6" id="KW-0472">Membrane</keyword>
<dbReference type="RefSeq" id="WP_315946839.1">
    <property type="nucleotide sequence ID" value="NZ_JAWCUA010000007.1"/>
</dbReference>
<feature type="transmembrane region" description="Helical" evidence="6">
    <location>
        <begin position="20"/>
        <end position="43"/>
    </location>
</feature>
<feature type="transmembrane region" description="Helical" evidence="6">
    <location>
        <begin position="55"/>
        <end position="76"/>
    </location>
</feature>
<feature type="transmembrane region" description="Helical" evidence="6">
    <location>
        <begin position="170"/>
        <end position="189"/>
    </location>
</feature>
<evidence type="ECO:0000256" key="1">
    <source>
        <dbReference type="ARBA" id="ARBA00004651"/>
    </source>
</evidence>
<keyword evidence="3 6" id="KW-0812">Transmembrane</keyword>
<dbReference type="EMBL" id="JAWCUA010000007">
    <property type="protein sequence ID" value="MDU0113239.1"/>
    <property type="molecule type" value="Genomic_DNA"/>
</dbReference>
<feature type="domain" description="Major facilitator superfamily (MFS) profile" evidence="7">
    <location>
        <begin position="209"/>
        <end position="393"/>
    </location>
</feature>
<comment type="caution">
    <text evidence="8">The sequence shown here is derived from an EMBL/GenBank/DDBJ whole genome shotgun (WGS) entry which is preliminary data.</text>
</comment>
<comment type="subcellular location">
    <subcellularLocation>
        <location evidence="1">Cell membrane</location>
        <topology evidence="1">Multi-pass membrane protein</topology>
    </subcellularLocation>
</comment>
<evidence type="ECO:0000259" key="7">
    <source>
        <dbReference type="PROSITE" id="PS50850"/>
    </source>
</evidence>
<feature type="transmembrane region" description="Helical" evidence="6">
    <location>
        <begin position="209"/>
        <end position="231"/>
    </location>
</feature>
<evidence type="ECO:0000256" key="3">
    <source>
        <dbReference type="ARBA" id="ARBA00022692"/>
    </source>
</evidence>
<evidence type="ECO:0000313" key="9">
    <source>
        <dbReference type="Proteomes" id="UP001257914"/>
    </source>
</evidence>
<protein>
    <submittedName>
        <fullName evidence="8">MFS transporter</fullName>
    </submittedName>
</protein>
<evidence type="ECO:0000256" key="5">
    <source>
        <dbReference type="ARBA" id="ARBA00023136"/>
    </source>
</evidence>
<dbReference type="Gene3D" id="1.20.1250.20">
    <property type="entry name" value="MFS general substrate transporter like domains"/>
    <property type="match status" value="2"/>
</dbReference>
<evidence type="ECO:0000256" key="6">
    <source>
        <dbReference type="SAM" id="Phobius"/>
    </source>
</evidence>
<feature type="transmembrane region" description="Helical" evidence="6">
    <location>
        <begin position="333"/>
        <end position="358"/>
    </location>
</feature>
<reference evidence="8 9" key="1">
    <citation type="submission" date="2023-10" db="EMBL/GenBank/DDBJ databases">
        <title>Psychrosphaera aquimaarina strain SW33 isolated from seawater.</title>
        <authorList>
            <person name="Bayburt H."/>
            <person name="Kim J.M."/>
            <person name="Choi B.J."/>
            <person name="Jeon C.O."/>
        </authorList>
    </citation>
    <scope>NUCLEOTIDE SEQUENCE [LARGE SCALE GENOMIC DNA]</scope>
    <source>
        <strain evidence="8 9">KCTC 52743</strain>
    </source>
</reference>
<keyword evidence="2" id="KW-1003">Cell membrane</keyword>
<dbReference type="SUPFAM" id="SSF103473">
    <property type="entry name" value="MFS general substrate transporter"/>
    <property type="match status" value="1"/>
</dbReference>
<dbReference type="InterPro" id="IPR020846">
    <property type="entry name" value="MFS_dom"/>
</dbReference>
<feature type="transmembrane region" description="Helical" evidence="6">
    <location>
        <begin position="139"/>
        <end position="158"/>
    </location>
</feature>